<name>A0A9Q0EGQ8_9TELE</name>
<dbReference type="PANTHER" id="PTHR13158:SF5">
    <property type="entry name" value="NAD KINASE 2, MITOCHONDRIAL"/>
    <property type="match status" value="1"/>
</dbReference>
<feature type="chain" id="PRO_5040341268" evidence="1">
    <location>
        <begin position="21"/>
        <end position="118"/>
    </location>
</feature>
<feature type="signal peptide" evidence="1">
    <location>
        <begin position="1"/>
        <end position="20"/>
    </location>
</feature>
<accession>A0A9Q0EGQ8</accession>
<dbReference type="GO" id="GO:0005739">
    <property type="term" value="C:mitochondrion"/>
    <property type="evidence" value="ECO:0007669"/>
    <property type="project" value="TreeGrafter"/>
</dbReference>
<sequence length="118" mass="14049">MRRMMMRKILSWCLLCRSEGHVCLPVRYTHAFPEALERLQRGEFRWQWRQRIRLHLEGTGINPTPLDLHEQQLSLEQHNQAHRITTLEGRRGTQGLQEWAPPARIAVKCRTSLHFSEE</sequence>
<dbReference type="GO" id="GO:0003951">
    <property type="term" value="F:NAD+ kinase activity"/>
    <property type="evidence" value="ECO:0007669"/>
    <property type="project" value="TreeGrafter"/>
</dbReference>
<protein>
    <submittedName>
        <fullName evidence="2">Uncharacterized protein</fullName>
    </submittedName>
</protein>
<dbReference type="Proteomes" id="UP001148018">
    <property type="component" value="Unassembled WGS sequence"/>
</dbReference>
<dbReference type="AlphaFoldDB" id="A0A9Q0EGQ8"/>
<evidence type="ECO:0000313" key="3">
    <source>
        <dbReference type="Proteomes" id="UP001148018"/>
    </source>
</evidence>
<evidence type="ECO:0000313" key="2">
    <source>
        <dbReference type="EMBL" id="KAJ3605461.1"/>
    </source>
</evidence>
<dbReference type="OrthoDB" id="185618at2759"/>
<dbReference type="PANTHER" id="PTHR13158">
    <property type="match status" value="1"/>
</dbReference>
<comment type="caution">
    <text evidence="2">The sequence shown here is derived from an EMBL/GenBank/DDBJ whole genome shotgun (WGS) entry which is preliminary data.</text>
</comment>
<keyword evidence="3" id="KW-1185">Reference proteome</keyword>
<keyword evidence="1" id="KW-0732">Signal</keyword>
<proteinExistence type="predicted"/>
<organism evidence="2 3">
    <name type="scientific">Muraenolepis orangiensis</name>
    <name type="common">Patagonian moray cod</name>
    <dbReference type="NCBI Taxonomy" id="630683"/>
    <lineage>
        <taxon>Eukaryota</taxon>
        <taxon>Metazoa</taxon>
        <taxon>Chordata</taxon>
        <taxon>Craniata</taxon>
        <taxon>Vertebrata</taxon>
        <taxon>Euteleostomi</taxon>
        <taxon>Actinopterygii</taxon>
        <taxon>Neopterygii</taxon>
        <taxon>Teleostei</taxon>
        <taxon>Neoteleostei</taxon>
        <taxon>Acanthomorphata</taxon>
        <taxon>Zeiogadaria</taxon>
        <taxon>Gadariae</taxon>
        <taxon>Gadiformes</taxon>
        <taxon>Muraenolepidoidei</taxon>
        <taxon>Muraenolepididae</taxon>
        <taxon>Muraenolepis</taxon>
    </lineage>
</organism>
<reference evidence="2" key="1">
    <citation type="submission" date="2022-07" db="EMBL/GenBank/DDBJ databases">
        <title>Chromosome-level genome of Muraenolepis orangiensis.</title>
        <authorList>
            <person name="Kim J."/>
        </authorList>
    </citation>
    <scope>NUCLEOTIDE SEQUENCE</scope>
    <source>
        <strain evidence="2">KU_S4_2022</strain>
        <tissue evidence="2">Muscle</tissue>
    </source>
</reference>
<dbReference type="GO" id="GO:0019674">
    <property type="term" value="P:NAD+ metabolic process"/>
    <property type="evidence" value="ECO:0007669"/>
    <property type="project" value="TreeGrafter"/>
</dbReference>
<dbReference type="EMBL" id="JANIIK010000043">
    <property type="protein sequence ID" value="KAJ3605461.1"/>
    <property type="molecule type" value="Genomic_DNA"/>
</dbReference>
<evidence type="ECO:0000256" key="1">
    <source>
        <dbReference type="SAM" id="SignalP"/>
    </source>
</evidence>
<gene>
    <name evidence="2" type="ORF">NHX12_027507</name>
</gene>